<accession>A0A5C7GSV2</accession>
<sequence>MVQFLAYTPEHCCIVKAVNPDFSRLNEQRQRRVGDSPQPPPAAAARQCHHSLPPAKPQRNRCHHNPATLHTAAARRLMLGGKAGRANALQKERHRLFLPEKRLEERERDLLLHCPNTNNVIAFFSAGYNHDQLGFLLFSFKDSGFTVLTDENDEIFMAKDRFKHRIYKILVNPVAEISGFKDNSLVTIGYLLACTMYSIHWFSVKVNKVGEKPTLSYLGCKLFKSNSIVSACWSPHLVEESVVLLQSGTLFMFDLDSCVKTKKSNVYFKGKRLRVLWDDYYRCSGTCKWLGCDFSWHPRLLIIARSDAVFLVDLRSGDCNITVLAKIDMLNLYSLVEKEQFLMFRKAGSDGFNFVIASDSLLVLCDVRKPLTPVLQWAHGLHKPSYIDLFRLSELRANSRDNMYEWADELGFGIVLGSFCNCEFSLFCYGPSLPSCGGAFASEIAKICKSLYAWDLPSDLLLSGCDCCCGSCLTRKEFFKDALPKWIDWKRKKDIVLGFGILNKDLSRLFHGSDESGGFTLVRLMSSGKLEAQRYCASWDLVKKIELAHGDSLLHFEDNIPCFMEDEDYRFPKRYKYFKFDSLYGYLSGNLTEVLDSKMKIPYSGPREKNSFSIDFHEILCEKLRICGFSQFRTSPTISFVFNDIGLPANVHEIAQRQMWAGLPIELLQLAFSSYTEVLDVFLNQKKVSLEFSIVPDLPQLPPFYLRKSTWRSNKWSQKVQRGDSLVGPVMPLPVLITLHEFHNGCPNSEEADRFSSESEVRLCCDEVMQVAREMAVFDSGFEFHNDHAVSLADDTETLWSDSEKPKPFISYHLTPLESSTKDNTLQSYVYEDERYARLISKVPEYEPCRKDTVDSVALDLLDDLSPIALKFDDAITTSIIPPDMKAYDVFACWYRALELLFGAKQYDAGVDVQAAGGIFAELLNCRPFLQGTSDIDQVGKIFAALGAFIVSNC</sequence>
<reference evidence="3" key="1">
    <citation type="journal article" date="2019" name="Gigascience">
        <title>De novo genome assembly of the endangered Acer yangbiense, a plant species with extremely small populations endemic to Yunnan Province, China.</title>
        <authorList>
            <person name="Yang J."/>
            <person name="Wariss H.M."/>
            <person name="Tao L."/>
            <person name="Zhang R."/>
            <person name="Yun Q."/>
            <person name="Hollingsworth P."/>
            <person name="Dao Z."/>
            <person name="Luo G."/>
            <person name="Guo H."/>
            <person name="Ma Y."/>
            <person name="Sun W."/>
        </authorList>
    </citation>
    <scope>NUCLEOTIDE SEQUENCE [LARGE SCALE GENOMIC DNA]</scope>
    <source>
        <strain evidence="3">cv. Malutang</strain>
    </source>
</reference>
<dbReference type="InterPro" id="IPR038801">
    <property type="entry name" value="TAF1C"/>
</dbReference>
<dbReference type="InterPro" id="IPR011009">
    <property type="entry name" value="Kinase-like_dom_sf"/>
</dbReference>
<dbReference type="OrthoDB" id="2382881at2759"/>
<dbReference type="AlphaFoldDB" id="A0A5C7GSV2"/>
<name>A0A5C7GSV2_9ROSI</name>
<dbReference type="GO" id="GO:0001650">
    <property type="term" value="C:fibrillar center"/>
    <property type="evidence" value="ECO:0007669"/>
    <property type="project" value="TreeGrafter"/>
</dbReference>
<feature type="region of interest" description="Disordered" evidence="1">
    <location>
        <begin position="28"/>
        <end position="63"/>
    </location>
</feature>
<dbReference type="GO" id="GO:0001164">
    <property type="term" value="F:RNA polymerase I core promoter sequence-specific DNA binding"/>
    <property type="evidence" value="ECO:0007669"/>
    <property type="project" value="TreeGrafter"/>
</dbReference>
<dbReference type="SUPFAM" id="SSF56112">
    <property type="entry name" value="Protein kinase-like (PK-like)"/>
    <property type="match status" value="1"/>
</dbReference>
<organism evidence="2 3">
    <name type="scientific">Acer yangbiense</name>
    <dbReference type="NCBI Taxonomy" id="1000413"/>
    <lineage>
        <taxon>Eukaryota</taxon>
        <taxon>Viridiplantae</taxon>
        <taxon>Streptophyta</taxon>
        <taxon>Embryophyta</taxon>
        <taxon>Tracheophyta</taxon>
        <taxon>Spermatophyta</taxon>
        <taxon>Magnoliopsida</taxon>
        <taxon>eudicotyledons</taxon>
        <taxon>Gunneridae</taxon>
        <taxon>Pentapetalae</taxon>
        <taxon>rosids</taxon>
        <taxon>malvids</taxon>
        <taxon>Sapindales</taxon>
        <taxon>Sapindaceae</taxon>
        <taxon>Hippocastanoideae</taxon>
        <taxon>Acereae</taxon>
        <taxon>Acer</taxon>
    </lineage>
</organism>
<protein>
    <submittedName>
        <fullName evidence="2">Uncharacterized protein</fullName>
    </submittedName>
</protein>
<dbReference type="PANTHER" id="PTHR15319">
    <property type="entry name" value="TATA BOX-BINDING PROTEIN ASSOCIATED FACTOR RNA POLYMERASE I SUBUNIT C"/>
    <property type="match status" value="1"/>
</dbReference>
<keyword evidence="3" id="KW-1185">Reference proteome</keyword>
<dbReference type="Gene3D" id="1.10.510.10">
    <property type="entry name" value="Transferase(Phosphotransferase) domain 1"/>
    <property type="match status" value="1"/>
</dbReference>
<dbReference type="PANTHER" id="PTHR15319:SF1">
    <property type="entry name" value="TATA BOX-BINDING PROTEIN-ASSOCIATED FACTOR RNA POLYMERASE I SUBUNIT C"/>
    <property type="match status" value="1"/>
</dbReference>
<evidence type="ECO:0000313" key="2">
    <source>
        <dbReference type="EMBL" id="TXG47402.1"/>
    </source>
</evidence>
<dbReference type="EMBL" id="VAHF01000013">
    <property type="protein sequence ID" value="TXG47402.1"/>
    <property type="molecule type" value="Genomic_DNA"/>
</dbReference>
<comment type="caution">
    <text evidence="2">The sequence shown here is derived from an EMBL/GenBank/DDBJ whole genome shotgun (WGS) entry which is preliminary data.</text>
</comment>
<evidence type="ECO:0000256" key="1">
    <source>
        <dbReference type="SAM" id="MobiDB-lite"/>
    </source>
</evidence>
<proteinExistence type="predicted"/>
<dbReference type="Proteomes" id="UP000323000">
    <property type="component" value="Chromosome 13"/>
</dbReference>
<gene>
    <name evidence="2" type="ORF">EZV62_026696</name>
</gene>
<evidence type="ECO:0000313" key="3">
    <source>
        <dbReference type="Proteomes" id="UP000323000"/>
    </source>
</evidence>